<feature type="compositionally biased region" description="Basic and acidic residues" evidence="1">
    <location>
        <begin position="96"/>
        <end position="107"/>
    </location>
</feature>
<name>Q4S6G1_TETNG</name>
<dbReference type="EMBL" id="CAAE01014728">
    <property type="protein sequence ID" value="CAG03771.1"/>
    <property type="molecule type" value="Genomic_DNA"/>
</dbReference>
<evidence type="ECO:0000256" key="1">
    <source>
        <dbReference type="SAM" id="MobiDB-lite"/>
    </source>
</evidence>
<dbReference type="AlphaFoldDB" id="Q4S6G1"/>
<protein>
    <submittedName>
        <fullName evidence="2">Chromosome 10 SCAF14728, whole genome shotgun sequence</fullName>
    </submittedName>
</protein>
<proteinExistence type="predicted"/>
<reference evidence="2" key="1">
    <citation type="journal article" date="2004" name="Nature">
        <title>Genome duplication in the teleost fish Tetraodon nigroviridis reveals the early vertebrate proto-karyotype.</title>
        <authorList>
            <person name="Jaillon O."/>
            <person name="Aury J.-M."/>
            <person name="Brunet F."/>
            <person name="Petit J.-L."/>
            <person name="Stange-Thomann N."/>
            <person name="Mauceli E."/>
            <person name="Bouneau L."/>
            <person name="Fischer C."/>
            <person name="Ozouf-Costaz C."/>
            <person name="Bernot A."/>
            <person name="Nicaud S."/>
            <person name="Jaffe D."/>
            <person name="Fisher S."/>
            <person name="Lutfalla G."/>
            <person name="Dossat C."/>
            <person name="Segurens B."/>
            <person name="Dasilva C."/>
            <person name="Salanoubat M."/>
            <person name="Levy M."/>
            <person name="Boudet N."/>
            <person name="Castellano S."/>
            <person name="Anthouard V."/>
            <person name="Jubin C."/>
            <person name="Castelli V."/>
            <person name="Katinka M."/>
            <person name="Vacherie B."/>
            <person name="Biemont C."/>
            <person name="Skalli Z."/>
            <person name="Cattolico L."/>
            <person name="Poulain J."/>
            <person name="De Berardinis V."/>
            <person name="Cruaud C."/>
            <person name="Duprat S."/>
            <person name="Brottier P."/>
            <person name="Coutanceau J.-P."/>
            <person name="Gouzy J."/>
            <person name="Parra G."/>
            <person name="Lardier G."/>
            <person name="Chapple C."/>
            <person name="McKernan K.J."/>
            <person name="McEwan P."/>
            <person name="Bosak S."/>
            <person name="Kellis M."/>
            <person name="Volff J.-N."/>
            <person name="Guigo R."/>
            <person name="Zody M.C."/>
            <person name="Mesirov J."/>
            <person name="Lindblad-Toh K."/>
            <person name="Birren B."/>
            <person name="Nusbaum C."/>
            <person name="Kahn D."/>
            <person name="Robinson-Rechavi M."/>
            <person name="Laudet V."/>
            <person name="Schachter V."/>
            <person name="Quetier F."/>
            <person name="Saurin W."/>
            <person name="Scarpelli C."/>
            <person name="Wincker P."/>
            <person name="Lander E.S."/>
            <person name="Weissenbach J."/>
            <person name="Roest Crollius H."/>
        </authorList>
    </citation>
    <scope>NUCLEOTIDE SEQUENCE [LARGE SCALE GENOMIC DNA]</scope>
</reference>
<organism evidence="2">
    <name type="scientific">Tetraodon nigroviridis</name>
    <name type="common">Spotted green pufferfish</name>
    <name type="synonym">Chelonodon nigroviridis</name>
    <dbReference type="NCBI Taxonomy" id="99883"/>
    <lineage>
        <taxon>Eukaryota</taxon>
        <taxon>Metazoa</taxon>
        <taxon>Chordata</taxon>
        <taxon>Craniata</taxon>
        <taxon>Vertebrata</taxon>
        <taxon>Euteleostomi</taxon>
        <taxon>Actinopterygii</taxon>
        <taxon>Neopterygii</taxon>
        <taxon>Teleostei</taxon>
        <taxon>Neoteleostei</taxon>
        <taxon>Acanthomorphata</taxon>
        <taxon>Eupercaria</taxon>
        <taxon>Tetraodontiformes</taxon>
        <taxon>Tetradontoidea</taxon>
        <taxon>Tetraodontidae</taxon>
        <taxon>Tetraodon</taxon>
    </lineage>
</organism>
<reference evidence="2" key="2">
    <citation type="submission" date="2004-02" db="EMBL/GenBank/DDBJ databases">
        <authorList>
            <consortium name="Genoscope"/>
            <consortium name="Whitehead Institute Centre for Genome Research"/>
        </authorList>
    </citation>
    <scope>NUCLEOTIDE SEQUENCE</scope>
</reference>
<feature type="region of interest" description="Disordered" evidence="1">
    <location>
        <begin position="83"/>
        <end position="140"/>
    </location>
</feature>
<dbReference type="KEGG" id="tng:GSTEN00023307G001"/>
<evidence type="ECO:0000313" key="2">
    <source>
        <dbReference type="EMBL" id="CAG03771.1"/>
    </source>
</evidence>
<sequence>MKRASSLGVLNVVDKAAADRYQVSRTRDVPAPRIHQLMLELGSKVTSGPSCQMNPAVSVRLFRIFVVFFRSVNNQSIIFSAANSPSPLVSPGAKSSSEEESRPEHQPHRPGALKVLGGPSCPTPASADPGHMLVPTVQFS</sequence>
<gene>
    <name evidence="2" type="ORF">GSTENG00023307001</name>
</gene>
<accession>Q4S6G1</accession>